<keyword evidence="4" id="KW-1185">Reference proteome</keyword>
<dbReference type="SUPFAM" id="SSF50630">
    <property type="entry name" value="Acid proteases"/>
    <property type="match status" value="1"/>
</dbReference>
<reference evidence="5" key="1">
    <citation type="submission" date="2016-04" db="UniProtKB">
        <authorList>
            <consortium name="WormBaseParasite"/>
        </authorList>
    </citation>
    <scope>IDENTIFICATION</scope>
</reference>
<proteinExistence type="inferred from homology"/>
<evidence type="ECO:0000313" key="4">
    <source>
        <dbReference type="Proteomes" id="UP000267027"/>
    </source>
</evidence>
<dbReference type="InterPro" id="IPR021109">
    <property type="entry name" value="Peptidase_aspartic_dom_sf"/>
</dbReference>
<protein>
    <submittedName>
        <fullName evidence="5">Peptidase A1 domain-containing protein</fullName>
    </submittedName>
</protein>
<dbReference type="WBParaSite" id="ACOC_0000887301-mRNA-1">
    <property type="protein sequence ID" value="ACOC_0000887301-mRNA-1"/>
    <property type="gene ID" value="ACOC_0000887301"/>
</dbReference>
<sequence>MKMVVTYFSVFVFSRVSSNNFEEETEYYTYIGTEKMGGFRGTQQPKCRYYRNLCREFFFCFGNCNEFLIPASDLNHIAAGSLSEEQIKKSRDIKVLDCGDHEFVGNITLGTPDQQFSVLLDTGSADLWVPGKDCK</sequence>
<dbReference type="Proteomes" id="UP000267027">
    <property type="component" value="Unassembled WGS sequence"/>
</dbReference>
<evidence type="ECO:0000313" key="5">
    <source>
        <dbReference type="WBParaSite" id="ACOC_0000887301-mRNA-1"/>
    </source>
</evidence>
<comment type="similarity">
    <text evidence="1">Belongs to the peptidase A1 family.</text>
</comment>
<dbReference type="InterPro" id="IPR033121">
    <property type="entry name" value="PEPTIDASE_A1"/>
</dbReference>
<dbReference type="PANTHER" id="PTHR47966">
    <property type="entry name" value="BETA-SITE APP-CLEAVING ENZYME, ISOFORM A-RELATED"/>
    <property type="match status" value="1"/>
</dbReference>
<feature type="domain" description="Peptidase A1" evidence="2">
    <location>
        <begin position="103"/>
        <end position="135"/>
    </location>
</feature>
<dbReference type="AlphaFoldDB" id="A0A158PJK4"/>
<dbReference type="EMBL" id="UYYA01004217">
    <property type="protein sequence ID" value="VDM60459.1"/>
    <property type="molecule type" value="Genomic_DNA"/>
</dbReference>
<evidence type="ECO:0000313" key="3">
    <source>
        <dbReference type="EMBL" id="VDM60459.1"/>
    </source>
</evidence>
<name>A0A158PJK4_ANGCS</name>
<dbReference type="InterPro" id="IPR001969">
    <property type="entry name" value="Aspartic_peptidase_AS"/>
</dbReference>
<dbReference type="PROSITE" id="PS51767">
    <property type="entry name" value="PEPTIDASE_A1"/>
    <property type="match status" value="1"/>
</dbReference>
<dbReference type="Pfam" id="PF00026">
    <property type="entry name" value="Asp"/>
    <property type="match status" value="1"/>
</dbReference>
<dbReference type="PROSITE" id="PS00141">
    <property type="entry name" value="ASP_PROTEASE"/>
    <property type="match status" value="1"/>
</dbReference>
<evidence type="ECO:0000256" key="1">
    <source>
        <dbReference type="ARBA" id="ARBA00007447"/>
    </source>
</evidence>
<dbReference type="OrthoDB" id="5874963at2759"/>
<dbReference type="InterPro" id="IPR001461">
    <property type="entry name" value="Aspartic_peptidase_A1"/>
</dbReference>
<dbReference type="GO" id="GO:0004190">
    <property type="term" value="F:aspartic-type endopeptidase activity"/>
    <property type="evidence" value="ECO:0007669"/>
    <property type="project" value="InterPro"/>
</dbReference>
<reference evidence="3 4" key="2">
    <citation type="submission" date="2018-11" db="EMBL/GenBank/DDBJ databases">
        <authorList>
            <consortium name="Pathogen Informatics"/>
        </authorList>
    </citation>
    <scope>NUCLEOTIDE SEQUENCE [LARGE SCALE GENOMIC DNA]</scope>
    <source>
        <strain evidence="3 4">Costa Rica</strain>
    </source>
</reference>
<dbReference type="Gene3D" id="2.40.70.10">
    <property type="entry name" value="Acid Proteases"/>
    <property type="match status" value="1"/>
</dbReference>
<dbReference type="STRING" id="334426.A0A158PJK4"/>
<gene>
    <name evidence="3" type="ORF">ACOC_LOCUS8874</name>
</gene>
<organism evidence="5">
    <name type="scientific">Angiostrongylus costaricensis</name>
    <name type="common">Nematode worm</name>
    <dbReference type="NCBI Taxonomy" id="334426"/>
    <lineage>
        <taxon>Eukaryota</taxon>
        <taxon>Metazoa</taxon>
        <taxon>Ecdysozoa</taxon>
        <taxon>Nematoda</taxon>
        <taxon>Chromadorea</taxon>
        <taxon>Rhabditida</taxon>
        <taxon>Rhabditina</taxon>
        <taxon>Rhabditomorpha</taxon>
        <taxon>Strongyloidea</taxon>
        <taxon>Metastrongylidae</taxon>
        <taxon>Angiostrongylus</taxon>
    </lineage>
</organism>
<evidence type="ECO:0000259" key="2">
    <source>
        <dbReference type="PROSITE" id="PS51767"/>
    </source>
</evidence>
<dbReference type="PANTHER" id="PTHR47966:SF45">
    <property type="entry name" value="PEPTIDASE A1 DOMAIN-CONTAINING PROTEIN"/>
    <property type="match status" value="1"/>
</dbReference>
<dbReference type="GO" id="GO:0005764">
    <property type="term" value="C:lysosome"/>
    <property type="evidence" value="ECO:0007669"/>
    <property type="project" value="TreeGrafter"/>
</dbReference>
<dbReference type="GO" id="GO:0006508">
    <property type="term" value="P:proteolysis"/>
    <property type="evidence" value="ECO:0007669"/>
    <property type="project" value="InterPro"/>
</dbReference>
<accession>A0A158PJK4</accession>